<keyword evidence="3" id="KW-1185">Reference proteome</keyword>
<feature type="region of interest" description="Disordered" evidence="1">
    <location>
        <begin position="1"/>
        <end position="175"/>
    </location>
</feature>
<gene>
    <name evidence="2" type="ORF">HC031_03905</name>
</gene>
<feature type="compositionally biased region" description="Low complexity" evidence="1">
    <location>
        <begin position="236"/>
        <end position="259"/>
    </location>
</feature>
<feature type="compositionally biased region" description="Low complexity" evidence="1">
    <location>
        <begin position="209"/>
        <end position="229"/>
    </location>
</feature>
<dbReference type="RefSeq" id="WP_167923756.1">
    <property type="nucleotide sequence ID" value="NZ_JAATVY010000002.1"/>
</dbReference>
<feature type="compositionally biased region" description="Basic and acidic residues" evidence="1">
    <location>
        <begin position="17"/>
        <end position="27"/>
    </location>
</feature>
<feature type="compositionally biased region" description="Pro residues" evidence="1">
    <location>
        <begin position="113"/>
        <end position="131"/>
    </location>
</feature>
<feature type="compositionally biased region" description="Pro residues" evidence="1">
    <location>
        <begin position="68"/>
        <end position="98"/>
    </location>
</feature>
<dbReference type="EMBL" id="JAATVY010000002">
    <property type="protein sequence ID" value="NJC68873.1"/>
    <property type="molecule type" value="Genomic_DNA"/>
</dbReference>
<feature type="region of interest" description="Disordered" evidence="1">
    <location>
        <begin position="195"/>
        <end position="259"/>
    </location>
</feature>
<feature type="compositionally biased region" description="Pro residues" evidence="1">
    <location>
        <begin position="158"/>
        <end position="167"/>
    </location>
</feature>
<protein>
    <submittedName>
        <fullName evidence="2">Uncharacterized protein</fullName>
    </submittedName>
</protein>
<sequence>MSIPGPPGGQYAAGQPRDPRQGRHPHDPNQGGQPHAPNTRPAVDPWGQGGAPAQDADGADPHQTARYPLPPRYPAPPQQQMPAQYPMPPGHPTAPPYQRPVYVTPPQYQAPQSPVPPQYQAPQPPVPPQYRPRPESTGHLPTDEMPTQYLQRLSYGEPPAPVAGPPEQPRRRGRGLVPALVAVTVLVGGAVAAGTYLTSNNSDDDTSFRSAAAARPAASSNPATGAAAQPVPPVTAQPAPSRTASSGGDPAGSAGATGANDAATAKIGDCLVNDGTDSAPEMRKVDCVKDSYEVLKRFPGTTDKTRCNGTPGYTHNYFFESSVSADSFVLCLKQRT</sequence>
<reference evidence="2 3" key="1">
    <citation type="submission" date="2020-03" db="EMBL/GenBank/DDBJ databases">
        <title>WGS of the type strain of Planosporangium spp.</title>
        <authorList>
            <person name="Thawai C."/>
        </authorList>
    </citation>
    <scope>NUCLEOTIDE SEQUENCE [LARGE SCALE GENOMIC DNA]</scope>
    <source>
        <strain evidence="2 3">TBRC 5610</strain>
    </source>
</reference>
<comment type="caution">
    <text evidence="2">The sequence shown here is derived from an EMBL/GenBank/DDBJ whole genome shotgun (WGS) entry which is preliminary data.</text>
</comment>
<accession>A0ABX0XUH2</accession>
<organism evidence="2 3">
    <name type="scientific">Planosporangium thailandense</name>
    <dbReference type="NCBI Taxonomy" id="765197"/>
    <lineage>
        <taxon>Bacteria</taxon>
        <taxon>Bacillati</taxon>
        <taxon>Actinomycetota</taxon>
        <taxon>Actinomycetes</taxon>
        <taxon>Micromonosporales</taxon>
        <taxon>Micromonosporaceae</taxon>
        <taxon>Planosporangium</taxon>
    </lineage>
</organism>
<name>A0ABX0XUH2_9ACTN</name>
<evidence type="ECO:0000313" key="3">
    <source>
        <dbReference type="Proteomes" id="UP000722989"/>
    </source>
</evidence>
<evidence type="ECO:0000313" key="2">
    <source>
        <dbReference type="EMBL" id="NJC68873.1"/>
    </source>
</evidence>
<dbReference type="Proteomes" id="UP000722989">
    <property type="component" value="Unassembled WGS sequence"/>
</dbReference>
<proteinExistence type="predicted"/>
<evidence type="ECO:0000256" key="1">
    <source>
        <dbReference type="SAM" id="MobiDB-lite"/>
    </source>
</evidence>